<proteinExistence type="inferred from homology"/>
<comment type="caution">
    <text evidence="6">Lacks conserved residue(s) required for the propagation of feature annotation.</text>
</comment>
<accession>A0A8J5F728</accession>
<organism evidence="10 11">
    <name type="scientific">Zingiber officinale</name>
    <name type="common">Ginger</name>
    <name type="synonym">Amomum zingiber</name>
    <dbReference type="NCBI Taxonomy" id="94328"/>
    <lineage>
        <taxon>Eukaryota</taxon>
        <taxon>Viridiplantae</taxon>
        <taxon>Streptophyta</taxon>
        <taxon>Embryophyta</taxon>
        <taxon>Tracheophyta</taxon>
        <taxon>Spermatophyta</taxon>
        <taxon>Magnoliopsida</taxon>
        <taxon>Liliopsida</taxon>
        <taxon>Zingiberales</taxon>
        <taxon>Zingiberaceae</taxon>
        <taxon>Zingiber</taxon>
    </lineage>
</organism>
<dbReference type="EC" id="3.1.1.-" evidence="7"/>
<dbReference type="SUPFAM" id="SSF52151">
    <property type="entry name" value="FabD/lysophospholipase-like"/>
    <property type="match status" value="1"/>
</dbReference>
<evidence type="ECO:0000313" key="11">
    <source>
        <dbReference type="Proteomes" id="UP000734854"/>
    </source>
</evidence>
<comment type="function">
    <text evidence="5">Possesses non-specific lipolytic acyl hydrolase (LAH) activity. Hydrolyzes phospholipids as well as galactolipids. May play a role in disease resistance.</text>
</comment>
<dbReference type="Pfam" id="PF01734">
    <property type="entry name" value="Patatin"/>
    <property type="match status" value="1"/>
</dbReference>
<evidence type="ECO:0000256" key="6">
    <source>
        <dbReference type="PROSITE-ProRule" id="PRU01161"/>
    </source>
</evidence>
<feature type="compositionally biased region" description="Low complexity" evidence="8">
    <location>
        <begin position="27"/>
        <end position="41"/>
    </location>
</feature>
<keyword evidence="3 7" id="KW-0442">Lipid degradation</keyword>
<reference evidence="10 11" key="1">
    <citation type="submission" date="2020-08" db="EMBL/GenBank/DDBJ databases">
        <title>Plant Genome Project.</title>
        <authorList>
            <person name="Zhang R.-G."/>
        </authorList>
    </citation>
    <scope>NUCLEOTIDE SEQUENCE [LARGE SCALE GENOMIC DNA]</scope>
    <source>
        <tissue evidence="10">Rhizome</tissue>
    </source>
</reference>
<dbReference type="GO" id="GO:0016787">
    <property type="term" value="F:hydrolase activity"/>
    <property type="evidence" value="ECO:0007669"/>
    <property type="project" value="UniProtKB-KW"/>
</dbReference>
<gene>
    <name evidence="10" type="ORF">ZIOFF_057520</name>
</gene>
<sequence length="496" mass="52341">MNLDRSSTETKKSPPLFKPDCVPRPPSTHSKGSKSSRSGSDSFHRAAMASPSPAVETAMDLDKLSYEIFSILESKFLFGYDDPPNLLLSSATFPDGGPRPLPPAAASEGRVRILSVDGGGRPADALLAAASLARLESSLRRLSGDPSARVADFFDVAAGSGAGGVLAAMLFACGPDGRSLLSAADALGLLLAKSGRSSFADARRGPLAWWRPRGAAGVFRKVLGNATLRDTVKPLLVPCFDLATGAPFLFSRADAVEGDAYDFPLRQVCAATCAAGTAPVEMRSADGKTRITAIGGGVSMSNPAAAAISHVLNNKCEFPFADGMKDLMVLSLSSTIAGGIGKEVDPRRRRLVPSLAELLRIAGEGVADVVDQAIAMSFGQNRADNYVRIQGNGFELHDREDIQKTRDSGKLLSLLEKQLSQKNVESLLFRGKKISEQTNAEKLDRFAGSLVKEDQRRGNSQIPNVVLKQVATPRTSSTAGVAATREVAPARTSISC</sequence>
<dbReference type="EMBL" id="JACMSC010000016">
    <property type="protein sequence ID" value="KAG6480929.1"/>
    <property type="molecule type" value="Genomic_DNA"/>
</dbReference>
<evidence type="ECO:0000256" key="1">
    <source>
        <dbReference type="ARBA" id="ARBA00010240"/>
    </source>
</evidence>
<dbReference type="Gene3D" id="3.40.1090.10">
    <property type="entry name" value="Cytosolic phospholipase A2 catalytic domain"/>
    <property type="match status" value="1"/>
</dbReference>
<evidence type="ECO:0000256" key="7">
    <source>
        <dbReference type="RuleBase" id="RU361262"/>
    </source>
</evidence>
<evidence type="ECO:0000313" key="10">
    <source>
        <dbReference type="EMBL" id="KAG6480929.1"/>
    </source>
</evidence>
<keyword evidence="4 7" id="KW-0443">Lipid metabolism</keyword>
<protein>
    <recommendedName>
        <fullName evidence="7">Patatin</fullName>
        <ecNumber evidence="7">3.1.1.-</ecNumber>
    </recommendedName>
</protein>
<dbReference type="GO" id="GO:0016042">
    <property type="term" value="P:lipid catabolic process"/>
    <property type="evidence" value="ECO:0007669"/>
    <property type="project" value="UniProtKB-KW"/>
</dbReference>
<keyword evidence="11" id="KW-1185">Reference proteome</keyword>
<feature type="compositionally biased region" description="Basic and acidic residues" evidence="8">
    <location>
        <begin position="1"/>
        <end position="12"/>
    </location>
</feature>
<dbReference type="PANTHER" id="PTHR32241:SF12">
    <property type="entry name" value="OS03G0784100 PROTEIN"/>
    <property type="match status" value="1"/>
</dbReference>
<evidence type="ECO:0000256" key="8">
    <source>
        <dbReference type="SAM" id="MobiDB-lite"/>
    </source>
</evidence>
<evidence type="ECO:0000256" key="4">
    <source>
        <dbReference type="ARBA" id="ARBA00023098"/>
    </source>
</evidence>
<dbReference type="Proteomes" id="UP000734854">
    <property type="component" value="Unassembled WGS sequence"/>
</dbReference>
<dbReference type="InterPro" id="IPR002641">
    <property type="entry name" value="PNPLA_dom"/>
</dbReference>
<dbReference type="PANTHER" id="PTHR32241">
    <property type="entry name" value="PATATIN-LIKE PROTEIN 6"/>
    <property type="match status" value="1"/>
</dbReference>
<dbReference type="AlphaFoldDB" id="A0A8J5F728"/>
<comment type="similarity">
    <text evidence="1 7">Belongs to the patatin family.</text>
</comment>
<comment type="function">
    <text evidence="7">Lipolytic acyl hydrolase (LAH).</text>
</comment>
<feature type="region of interest" description="Disordered" evidence="8">
    <location>
        <begin position="1"/>
        <end position="54"/>
    </location>
</feature>
<dbReference type="InterPro" id="IPR016035">
    <property type="entry name" value="Acyl_Trfase/lysoPLipase"/>
</dbReference>
<evidence type="ECO:0000259" key="9">
    <source>
        <dbReference type="PROSITE" id="PS51635"/>
    </source>
</evidence>
<dbReference type="PROSITE" id="PS51635">
    <property type="entry name" value="PNPLA"/>
    <property type="match status" value="1"/>
</dbReference>
<dbReference type="CDD" id="cd07199">
    <property type="entry name" value="Pat17_PNPLA8_PNPLA9_like"/>
    <property type="match status" value="1"/>
</dbReference>
<name>A0A8J5F728_ZINOF</name>
<keyword evidence="2 7" id="KW-0378">Hydrolase</keyword>
<feature type="domain" description="PNPLA" evidence="9">
    <location>
        <begin position="114"/>
        <end position="308"/>
    </location>
</feature>
<evidence type="ECO:0000256" key="5">
    <source>
        <dbReference type="ARBA" id="ARBA00025642"/>
    </source>
</evidence>
<evidence type="ECO:0000256" key="2">
    <source>
        <dbReference type="ARBA" id="ARBA00022801"/>
    </source>
</evidence>
<comment type="domain">
    <text evidence="7">The nitrogen atoms of the two glycine residues in the GGXR motif define the oxyanion hole, and stabilize the oxyanion that forms during the nucleophilic attack by the catalytic serine during substrate cleavage.</text>
</comment>
<evidence type="ECO:0000256" key="3">
    <source>
        <dbReference type="ARBA" id="ARBA00022963"/>
    </source>
</evidence>
<comment type="caution">
    <text evidence="10">The sequence shown here is derived from an EMBL/GenBank/DDBJ whole genome shotgun (WGS) entry which is preliminary data.</text>
</comment>